<name>A0A3G4ZQ76_9VIRU</name>
<sequence>MSKIKLNDAIIPVSPFIWYREEEFMCPIDYSGILTIEKVKSLYNYDIETNIPIIVQRHVKNRANLYICLHSLLFYELHKGTNGSDTLFVIPEKYIVNMPMEVKIVMLNGSLINEIVGGLKMDQYISGTVFIHGQAFSPPNCLHFRVGKEEDIEKTEFLCFIRCESLKIEMCCLFVLFNDLNGLNIDKKVEDYVANL</sequence>
<evidence type="ECO:0000313" key="1">
    <source>
        <dbReference type="EMBL" id="AYV77058.1"/>
    </source>
</evidence>
<protein>
    <submittedName>
        <fullName evidence="1">Uncharacterized protein</fullName>
    </submittedName>
</protein>
<proteinExistence type="predicted"/>
<organism evidence="1">
    <name type="scientific">Barrevirus sp</name>
    <dbReference type="NCBI Taxonomy" id="2487763"/>
    <lineage>
        <taxon>Viruses</taxon>
        <taxon>Varidnaviria</taxon>
        <taxon>Bamfordvirae</taxon>
        <taxon>Nucleocytoviricota</taxon>
        <taxon>Megaviricetes</taxon>
        <taxon>Imitervirales</taxon>
        <taxon>Mimiviridae</taxon>
        <taxon>Klosneuvirinae</taxon>
    </lineage>
</organism>
<reference evidence="1" key="1">
    <citation type="submission" date="2018-10" db="EMBL/GenBank/DDBJ databases">
        <title>Hidden diversity of soil giant viruses.</title>
        <authorList>
            <person name="Schulz F."/>
            <person name="Alteio L."/>
            <person name="Goudeau D."/>
            <person name="Ryan E.M."/>
            <person name="Malmstrom R.R."/>
            <person name="Blanchard J."/>
            <person name="Woyke T."/>
        </authorList>
    </citation>
    <scope>NUCLEOTIDE SEQUENCE</scope>
    <source>
        <strain evidence="1">BAV1</strain>
    </source>
</reference>
<gene>
    <name evidence="1" type="ORF">Barrevirus10_4</name>
</gene>
<accession>A0A3G4ZQ76</accession>
<dbReference type="EMBL" id="MK072007">
    <property type="protein sequence ID" value="AYV77058.1"/>
    <property type="molecule type" value="Genomic_DNA"/>
</dbReference>